<evidence type="ECO:0000259" key="2">
    <source>
        <dbReference type="PROSITE" id="PS50943"/>
    </source>
</evidence>
<reference evidence="3 4" key="1">
    <citation type="submission" date="2024-03" db="EMBL/GenBank/DDBJ databases">
        <title>Reference genomes for the five species model microbial community.</title>
        <authorList>
            <person name="Padfield D."/>
        </authorList>
    </citation>
    <scope>NUCLEOTIDE SEQUENCE [LARGE SCALE GENOMIC DNA]</scope>
    <source>
        <strain evidence="3 4">AB1</strain>
    </source>
</reference>
<accession>A0ABD5JQL7</accession>
<dbReference type="InterPro" id="IPR036286">
    <property type="entry name" value="LexA/Signal_pep-like_sf"/>
</dbReference>
<organism evidence="3 4">
    <name type="scientific">Ochrobactrum teleogrylli</name>
    <dbReference type="NCBI Taxonomy" id="2479765"/>
    <lineage>
        <taxon>Bacteria</taxon>
        <taxon>Pseudomonadati</taxon>
        <taxon>Pseudomonadota</taxon>
        <taxon>Alphaproteobacteria</taxon>
        <taxon>Hyphomicrobiales</taxon>
        <taxon>Brucellaceae</taxon>
        <taxon>Brucella/Ochrobactrum group</taxon>
        <taxon>Ochrobactrum</taxon>
    </lineage>
</organism>
<dbReference type="PANTHER" id="PTHR46558">
    <property type="entry name" value="TRACRIPTIONAL REGULATORY PROTEIN-RELATED-RELATED"/>
    <property type="match status" value="1"/>
</dbReference>
<sequence>MTIGRDIRLARKRSNKTQQDVADHLGVSVQAISQWENDKTLPNTKNLLDLSQYLGMSVQTPQQLLDMVPLTNRTQSYVVAPLVEWNETDTWHLYNRDFAIDDFTDEQEYKYATDHFTVNWKPVGEIYALRVDSSLYVPSLAKGDVIIIDTGRAPENGDIVVAEVEQRKIAILGIYKHLGVDENRAPIIMIERPERSIASVVFDKETPGHVIGVVREQRRFYRVS</sequence>
<evidence type="ECO:0000256" key="1">
    <source>
        <dbReference type="ARBA" id="ARBA00023125"/>
    </source>
</evidence>
<dbReference type="Proteomes" id="UP001362311">
    <property type="component" value="Unassembled WGS sequence"/>
</dbReference>
<evidence type="ECO:0000313" key="3">
    <source>
        <dbReference type="EMBL" id="MEJ5898569.1"/>
    </source>
</evidence>
<name>A0ABD5JQL7_9HYPH</name>
<proteinExistence type="predicted"/>
<feature type="domain" description="HTH cro/C1-type" evidence="2">
    <location>
        <begin position="7"/>
        <end position="61"/>
    </location>
</feature>
<dbReference type="SUPFAM" id="SSF51306">
    <property type="entry name" value="LexA/Signal peptidase"/>
    <property type="match status" value="1"/>
</dbReference>
<dbReference type="InterPro" id="IPR015927">
    <property type="entry name" value="Peptidase_S24_S26A/B/C"/>
</dbReference>
<dbReference type="RefSeq" id="WP_339437900.1">
    <property type="nucleotide sequence ID" value="NZ_JBBHKQ010000001.1"/>
</dbReference>
<dbReference type="AlphaFoldDB" id="A0ABD5JQL7"/>
<dbReference type="InterPro" id="IPR001387">
    <property type="entry name" value="Cro/C1-type_HTH"/>
</dbReference>
<comment type="caution">
    <text evidence="3">The sequence shown here is derived from an EMBL/GenBank/DDBJ whole genome shotgun (WGS) entry which is preliminary data.</text>
</comment>
<dbReference type="Pfam" id="PF01381">
    <property type="entry name" value="HTH_3"/>
    <property type="match status" value="1"/>
</dbReference>
<dbReference type="SUPFAM" id="SSF47413">
    <property type="entry name" value="lambda repressor-like DNA-binding domains"/>
    <property type="match status" value="1"/>
</dbReference>
<dbReference type="CDD" id="cd00093">
    <property type="entry name" value="HTH_XRE"/>
    <property type="match status" value="1"/>
</dbReference>
<keyword evidence="1" id="KW-0238">DNA-binding</keyword>
<evidence type="ECO:0000313" key="4">
    <source>
        <dbReference type="Proteomes" id="UP001362311"/>
    </source>
</evidence>
<dbReference type="GO" id="GO:0003677">
    <property type="term" value="F:DNA binding"/>
    <property type="evidence" value="ECO:0007669"/>
    <property type="project" value="UniProtKB-KW"/>
</dbReference>
<protein>
    <submittedName>
        <fullName evidence="3">Helix-turn-helix domain-containing protein</fullName>
    </submittedName>
</protein>
<dbReference type="PROSITE" id="PS50943">
    <property type="entry name" value="HTH_CROC1"/>
    <property type="match status" value="1"/>
</dbReference>
<dbReference type="InterPro" id="IPR010982">
    <property type="entry name" value="Lambda_DNA-bd_dom_sf"/>
</dbReference>
<dbReference type="SMART" id="SM00530">
    <property type="entry name" value="HTH_XRE"/>
    <property type="match status" value="1"/>
</dbReference>
<gene>
    <name evidence="3" type="ORF">WIX40_00380</name>
</gene>
<dbReference type="Gene3D" id="1.10.260.40">
    <property type="entry name" value="lambda repressor-like DNA-binding domains"/>
    <property type="match status" value="1"/>
</dbReference>
<dbReference type="Gene3D" id="2.10.109.10">
    <property type="entry name" value="Umud Fragment, subunit A"/>
    <property type="match status" value="1"/>
</dbReference>
<dbReference type="Pfam" id="PF00717">
    <property type="entry name" value="Peptidase_S24"/>
    <property type="match status" value="1"/>
</dbReference>
<dbReference type="PANTHER" id="PTHR46558:SF11">
    <property type="entry name" value="HTH-TYPE TRANSCRIPTIONAL REGULATOR XRE"/>
    <property type="match status" value="1"/>
</dbReference>
<dbReference type="EMBL" id="JBBHKQ010000001">
    <property type="protein sequence ID" value="MEJ5898569.1"/>
    <property type="molecule type" value="Genomic_DNA"/>
</dbReference>